<evidence type="ECO:0000313" key="2">
    <source>
        <dbReference type="EMBL" id="JAC78123.1"/>
    </source>
</evidence>
<reference evidence="2" key="1">
    <citation type="submission" date="2014-05" db="EMBL/GenBank/DDBJ databases">
        <title>The transcriptome of the halophilic microalga Tetraselmis sp. GSL018 isolated from the Great Salt Lake, Utah.</title>
        <authorList>
            <person name="Jinkerson R.E."/>
            <person name="D'Adamo S."/>
            <person name="Posewitz M.C."/>
        </authorList>
    </citation>
    <scope>NUCLEOTIDE SEQUENCE</scope>
    <source>
        <strain evidence="2">GSL018</strain>
    </source>
</reference>
<feature type="region of interest" description="Disordered" evidence="1">
    <location>
        <begin position="200"/>
        <end position="224"/>
    </location>
</feature>
<name>A0A061S1P9_9CHLO</name>
<sequence>MYLFTHDCSPKPHSPSSESAFTIRKRQKIDSDLELFTPNLYISTLNEGKYFPTQTTEQTTDLADVAACTAKRVPAFSRCAVRVGDRNSTQRQRDKDDDAVKSSRARHSGEQCDSPPLQTYPKRGEGGSSSGQDSHSAGPSPCASLRVWLEHEEEGEEESSTKQEPQSACPHGPSGSQAGALDCLSGARPAAIAPTALRGAPDLAPDFARSADGLAPAQAEGAGM</sequence>
<dbReference type="EMBL" id="GBEZ01007333">
    <property type="protein sequence ID" value="JAC78123.1"/>
    <property type="molecule type" value="Transcribed_RNA"/>
</dbReference>
<feature type="compositionally biased region" description="Basic and acidic residues" evidence="1">
    <location>
        <begin position="91"/>
        <end position="101"/>
    </location>
</feature>
<dbReference type="AlphaFoldDB" id="A0A061S1P9"/>
<proteinExistence type="predicted"/>
<feature type="region of interest" description="Disordered" evidence="1">
    <location>
        <begin position="84"/>
        <end position="182"/>
    </location>
</feature>
<evidence type="ECO:0000256" key="1">
    <source>
        <dbReference type="SAM" id="MobiDB-lite"/>
    </source>
</evidence>
<protein>
    <submittedName>
        <fullName evidence="2">Uncharacterized protein</fullName>
    </submittedName>
</protein>
<accession>A0A061S1P9</accession>
<organism evidence="2">
    <name type="scientific">Tetraselmis sp. GSL018</name>
    <dbReference type="NCBI Taxonomy" id="582737"/>
    <lineage>
        <taxon>Eukaryota</taxon>
        <taxon>Viridiplantae</taxon>
        <taxon>Chlorophyta</taxon>
        <taxon>core chlorophytes</taxon>
        <taxon>Chlorodendrophyceae</taxon>
        <taxon>Chlorodendrales</taxon>
        <taxon>Chlorodendraceae</taxon>
        <taxon>Tetraselmis</taxon>
    </lineage>
</organism>
<gene>
    <name evidence="2" type="ORF">TSPGSL018_15984</name>
</gene>